<dbReference type="Pfam" id="PF12848">
    <property type="entry name" value="ABC_tran_Xtn"/>
    <property type="match status" value="1"/>
</dbReference>
<evidence type="ECO:0000259" key="13">
    <source>
        <dbReference type="PROSITE" id="PS50893"/>
    </source>
</evidence>
<comment type="similarity">
    <text evidence="1">Belongs to the ABC transporter superfamily. ABCF family. Translational throttle EttA subfamily.</text>
</comment>
<evidence type="ECO:0000256" key="2">
    <source>
        <dbReference type="ARBA" id="ARBA00022490"/>
    </source>
</evidence>
<keyword evidence="11" id="KW-0648">Protein biosynthesis</keyword>
<dbReference type="InterPro" id="IPR003593">
    <property type="entry name" value="AAA+_ATPase"/>
</dbReference>
<evidence type="ECO:0000256" key="3">
    <source>
        <dbReference type="ARBA" id="ARBA00022555"/>
    </source>
</evidence>
<keyword evidence="4" id="KW-0699">rRNA-binding</keyword>
<dbReference type="Gene3D" id="3.40.50.300">
    <property type="entry name" value="P-loop containing nucleotide triphosphate hydrolases"/>
    <property type="match status" value="2"/>
</dbReference>
<dbReference type="InterPro" id="IPR037118">
    <property type="entry name" value="Val-tRNA_synth_C_sf"/>
</dbReference>
<dbReference type="FunFam" id="3.40.50.300:FF:000011">
    <property type="entry name" value="Putative ABC transporter ATP-binding component"/>
    <property type="match status" value="1"/>
</dbReference>
<keyword evidence="3" id="KW-0820">tRNA-binding</keyword>
<keyword evidence="10" id="KW-0694">RNA-binding</keyword>
<dbReference type="GO" id="GO:0016887">
    <property type="term" value="F:ATP hydrolysis activity"/>
    <property type="evidence" value="ECO:0007669"/>
    <property type="project" value="InterPro"/>
</dbReference>
<evidence type="ECO:0000313" key="15">
    <source>
        <dbReference type="Proteomes" id="UP000245370"/>
    </source>
</evidence>
<evidence type="ECO:0000256" key="12">
    <source>
        <dbReference type="SAM" id="Coils"/>
    </source>
</evidence>
<keyword evidence="9" id="KW-0810">Translation regulation</keyword>
<dbReference type="PANTHER" id="PTHR42855">
    <property type="entry name" value="ABC TRANSPORTER ATP-BINDING SUBUNIT"/>
    <property type="match status" value="1"/>
</dbReference>
<dbReference type="InterPro" id="IPR003439">
    <property type="entry name" value="ABC_transporter-like_ATP-bd"/>
</dbReference>
<dbReference type="GO" id="GO:0000049">
    <property type="term" value="F:tRNA binding"/>
    <property type="evidence" value="ECO:0007669"/>
    <property type="project" value="UniProtKB-KW"/>
</dbReference>
<comment type="caution">
    <text evidence="14">The sequence shown here is derived from an EMBL/GenBank/DDBJ whole genome shotgun (WGS) entry which is preliminary data.</text>
</comment>
<dbReference type="InterPro" id="IPR017871">
    <property type="entry name" value="ABC_transporter-like_CS"/>
</dbReference>
<dbReference type="CDD" id="cd03221">
    <property type="entry name" value="ABCF_EF-3"/>
    <property type="match status" value="2"/>
</dbReference>
<evidence type="ECO:0000256" key="1">
    <source>
        <dbReference type="ARBA" id="ARBA00005868"/>
    </source>
</evidence>
<proteinExistence type="inferred from homology"/>
<evidence type="ECO:0000256" key="10">
    <source>
        <dbReference type="ARBA" id="ARBA00022884"/>
    </source>
</evidence>
<dbReference type="GO" id="GO:0003677">
    <property type="term" value="F:DNA binding"/>
    <property type="evidence" value="ECO:0007669"/>
    <property type="project" value="InterPro"/>
</dbReference>
<feature type="coiled-coil region" evidence="12">
    <location>
        <begin position="520"/>
        <end position="621"/>
    </location>
</feature>
<dbReference type="OrthoDB" id="1521973at2"/>
<dbReference type="PROSITE" id="PS00211">
    <property type="entry name" value="ABC_TRANSPORTER_1"/>
    <property type="match status" value="1"/>
</dbReference>
<dbReference type="PROSITE" id="PS50893">
    <property type="entry name" value="ABC_TRANSPORTER_2"/>
    <property type="match status" value="2"/>
</dbReference>
<keyword evidence="8" id="KW-0067">ATP-binding</keyword>
<dbReference type="PANTHER" id="PTHR42855:SF1">
    <property type="entry name" value="ABC TRANSPORTER DOMAIN-CONTAINING PROTEIN"/>
    <property type="match status" value="1"/>
</dbReference>
<dbReference type="InterPro" id="IPR051309">
    <property type="entry name" value="ABCF_ATPase"/>
</dbReference>
<reference evidence="14 15" key="1">
    <citation type="submission" date="2018-05" db="EMBL/GenBank/DDBJ databases">
        <title>Brumimicrobium oceani sp. nov., isolated from coastal sediment.</title>
        <authorList>
            <person name="Kou Y."/>
        </authorList>
    </citation>
    <scope>NUCLEOTIDE SEQUENCE [LARGE SCALE GENOMIC DNA]</scope>
    <source>
        <strain evidence="14 15">C305</strain>
    </source>
</reference>
<dbReference type="GO" id="GO:0006417">
    <property type="term" value="P:regulation of translation"/>
    <property type="evidence" value="ECO:0007669"/>
    <property type="project" value="UniProtKB-KW"/>
</dbReference>
<keyword evidence="5" id="KW-0677">Repeat</keyword>
<dbReference type="GO" id="GO:0019843">
    <property type="term" value="F:rRNA binding"/>
    <property type="evidence" value="ECO:0007669"/>
    <property type="project" value="UniProtKB-KW"/>
</dbReference>
<dbReference type="Pfam" id="PF16326">
    <property type="entry name" value="ABC_tran_CTD"/>
    <property type="match status" value="1"/>
</dbReference>
<gene>
    <name evidence="14" type="ORF">DIT68_04910</name>
</gene>
<evidence type="ECO:0000256" key="9">
    <source>
        <dbReference type="ARBA" id="ARBA00022845"/>
    </source>
</evidence>
<keyword evidence="2" id="KW-0963">Cytoplasm</keyword>
<dbReference type="SUPFAM" id="SSF52540">
    <property type="entry name" value="P-loop containing nucleoside triphosphate hydrolases"/>
    <property type="match status" value="2"/>
</dbReference>
<feature type="domain" description="ABC transporter" evidence="13">
    <location>
        <begin position="312"/>
        <end position="530"/>
    </location>
</feature>
<name>A0A2U2XFK1_9FLAO</name>
<dbReference type="FunFam" id="3.40.50.300:FF:000183">
    <property type="entry name" value="ABC transporter ATP-binding protein yjjK"/>
    <property type="match status" value="1"/>
</dbReference>
<feature type="domain" description="ABC transporter" evidence="13">
    <location>
        <begin position="4"/>
        <end position="247"/>
    </location>
</feature>
<dbReference type="EMBL" id="QFRJ01000002">
    <property type="protein sequence ID" value="PWH86578.1"/>
    <property type="molecule type" value="Genomic_DNA"/>
</dbReference>
<organism evidence="14 15">
    <name type="scientific">Brumimicrobium oceani</name>
    <dbReference type="NCBI Taxonomy" id="2100725"/>
    <lineage>
        <taxon>Bacteria</taxon>
        <taxon>Pseudomonadati</taxon>
        <taxon>Bacteroidota</taxon>
        <taxon>Flavobacteriia</taxon>
        <taxon>Flavobacteriales</taxon>
        <taxon>Crocinitomicaceae</taxon>
        <taxon>Brumimicrobium</taxon>
    </lineage>
</organism>
<evidence type="ECO:0000256" key="5">
    <source>
        <dbReference type="ARBA" id="ARBA00022737"/>
    </source>
</evidence>
<dbReference type="Gene3D" id="1.10.287.380">
    <property type="entry name" value="Valyl-tRNA synthetase, C-terminal domain"/>
    <property type="match status" value="1"/>
</dbReference>
<protein>
    <submittedName>
        <fullName evidence="14">ABC transporter</fullName>
    </submittedName>
</protein>
<evidence type="ECO:0000256" key="4">
    <source>
        <dbReference type="ARBA" id="ARBA00022730"/>
    </source>
</evidence>
<evidence type="ECO:0000256" key="11">
    <source>
        <dbReference type="ARBA" id="ARBA00022917"/>
    </source>
</evidence>
<evidence type="ECO:0000256" key="7">
    <source>
        <dbReference type="ARBA" id="ARBA00022801"/>
    </source>
</evidence>
<reference evidence="14 15" key="2">
    <citation type="submission" date="2018-05" db="EMBL/GenBank/DDBJ databases">
        <authorList>
            <person name="Lanie J.A."/>
            <person name="Ng W.-L."/>
            <person name="Kazmierczak K.M."/>
            <person name="Andrzejewski T.M."/>
            <person name="Davidsen T.M."/>
            <person name="Wayne K.J."/>
            <person name="Tettelin H."/>
            <person name="Glass J.I."/>
            <person name="Rusch D."/>
            <person name="Podicherti R."/>
            <person name="Tsui H.-C.T."/>
            <person name="Winkler M.E."/>
        </authorList>
    </citation>
    <scope>NUCLEOTIDE SEQUENCE [LARGE SCALE GENOMIC DNA]</scope>
    <source>
        <strain evidence="14 15">C305</strain>
    </source>
</reference>
<dbReference type="InterPro" id="IPR032524">
    <property type="entry name" value="ABC_tran_C"/>
</dbReference>
<dbReference type="GO" id="GO:0005524">
    <property type="term" value="F:ATP binding"/>
    <property type="evidence" value="ECO:0007669"/>
    <property type="project" value="UniProtKB-KW"/>
</dbReference>
<sequence>MNYLSVEQLTKTYADRTIFEDLSFGIDQGQKVALVAKNGSGKSTLIRCIMGEEPFDSGRVVFRNGINIAYLQQADDLNPENTIYEEIFDHDLPKLNVFKKYSKAVRENDELAMAELFEEISELNAWDLDSLVEQVLSKLKLDNHEAKISTLSGGQRKRVALAKVLISEPDFLFLDEPTNHLDLDMIEWLEEYLSKSNSTLFMVTHDRYFLEVITDIIYELEDEQIYRYKGNFSYYLEKKAEREENKAIEVGKARSLFKSELQWIRRQPKARGTKQKARTDAFEGIKKTASQNIEKEELEIPIKMERLGSKILELHKVSKSYPNLNILDNLTYTFKRQERLGIVGPNGVGKSTLLRIIMGEEAPDSGKVVVGDTVVFGYYSQANIEVDENMKVIDVIRDVAEFIPLEKGREMSAAHFLEKFLFPRHMHHNYVYKLSGGEQRRLKLMKVLMSNPNFLILDEPTNDLDIYILSVLEDYLKNFQGCLIVVSHDRYFMDKMVDHIFVFEGDANIKDITGNYTVYRQNLKKEILEEQAEKRLEKAEAAKVPVEKKVEKSVQTEAKRKLSFKEKNEFETLDSEIEKLETEKEELTAILSGGTSTSEELNEASKRIGELMIELEAKTERWMELAEFA</sequence>
<dbReference type="Proteomes" id="UP000245370">
    <property type="component" value="Unassembled WGS sequence"/>
</dbReference>
<dbReference type="AlphaFoldDB" id="A0A2U2XFK1"/>
<evidence type="ECO:0000313" key="14">
    <source>
        <dbReference type="EMBL" id="PWH86578.1"/>
    </source>
</evidence>
<evidence type="ECO:0000256" key="6">
    <source>
        <dbReference type="ARBA" id="ARBA00022741"/>
    </source>
</evidence>
<dbReference type="InterPro" id="IPR032781">
    <property type="entry name" value="ABC_tran_Xtn"/>
</dbReference>
<keyword evidence="7" id="KW-0378">Hydrolase</keyword>
<dbReference type="GO" id="GO:0006412">
    <property type="term" value="P:translation"/>
    <property type="evidence" value="ECO:0007669"/>
    <property type="project" value="UniProtKB-KW"/>
</dbReference>
<dbReference type="SMART" id="SM00382">
    <property type="entry name" value="AAA"/>
    <property type="match status" value="2"/>
</dbReference>
<dbReference type="InterPro" id="IPR027417">
    <property type="entry name" value="P-loop_NTPase"/>
</dbReference>
<keyword evidence="12" id="KW-0175">Coiled coil</keyword>
<accession>A0A2U2XFK1</accession>
<dbReference type="RefSeq" id="WP_109358690.1">
    <property type="nucleotide sequence ID" value="NZ_QFRJ01000002.1"/>
</dbReference>
<dbReference type="Pfam" id="PF00005">
    <property type="entry name" value="ABC_tran"/>
    <property type="match status" value="2"/>
</dbReference>
<evidence type="ECO:0000256" key="8">
    <source>
        <dbReference type="ARBA" id="ARBA00022840"/>
    </source>
</evidence>
<keyword evidence="15" id="KW-1185">Reference proteome</keyword>
<keyword evidence="6" id="KW-0547">Nucleotide-binding</keyword>